<dbReference type="InterPro" id="IPR036513">
    <property type="entry name" value="STAS_dom_sf"/>
</dbReference>
<dbReference type="Gene3D" id="3.30.750.24">
    <property type="entry name" value="STAS domain"/>
    <property type="match status" value="1"/>
</dbReference>
<dbReference type="SUPFAM" id="SSF52091">
    <property type="entry name" value="SpoIIaa-like"/>
    <property type="match status" value="1"/>
</dbReference>
<proteinExistence type="predicted"/>
<evidence type="ECO:0000313" key="2">
    <source>
        <dbReference type="EMBL" id="HEN15677.1"/>
    </source>
</evidence>
<organism evidence="2">
    <name type="scientific">Schlesneria paludicola</name>
    <dbReference type="NCBI Taxonomy" id="360056"/>
    <lineage>
        <taxon>Bacteria</taxon>
        <taxon>Pseudomonadati</taxon>
        <taxon>Planctomycetota</taxon>
        <taxon>Planctomycetia</taxon>
        <taxon>Planctomycetales</taxon>
        <taxon>Planctomycetaceae</taxon>
        <taxon>Schlesneria</taxon>
    </lineage>
</organism>
<dbReference type="AlphaFoldDB" id="A0A7C2PHC8"/>
<comment type="caution">
    <text evidence="2">The sequence shown here is derived from an EMBL/GenBank/DDBJ whole genome shotgun (WGS) entry which is preliminary data.</text>
</comment>
<accession>A0A7C2PHC8</accession>
<dbReference type="InterPro" id="IPR002645">
    <property type="entry name" value="STAS_dom"/>
</dbReference>
<dbReference type="EMBL" id="DSOK01000267">
    <property type="protein sequence ID" value="HEN15677.1"/>
    <property type="molecule type" value="Genomic_DNA"/>
</dbReference>
<dbReference type="PROSITE" id="PS50801">
    <property type="entry name" value="STAS"/>
    <property type="match status" value="1"/>
</dbReference>
<evidence type="ECO:0000259" key="1">
    <source>
        <dbReference type="PROSITE" id="PS50801"/>
    </source>
</evidence>
<dbReference type="Pfam" id="PF01740">
    <property type="entry name" value="STAS"/>
    <property type="match status" value="1"/>
</dbReference>
<name>A0A7C2PHC8_9PLAN</name>
<dbReference type="CDD" id="cd07043">
    <property type="entry name" value="STAS_anti-anti-sigma_factors"/>
    <property type="match status" value="1"/>
</dbReference>
<gene>
    <name evidence="2" type="ORF">ENQ76_09455</name>
</gene>
<protein>
    <submittedName>
        <fullName evidence="2">Anti-sigma factor antagonist</fullName>
    </submittedName>
</protein>
<feature type="domain" description="STAS" evidence="1">
    <location>
        <begin position="26"/>
        <end position="107"/>
    </location>
</feature>
<reference evidence="2" key="1">
    <citation type="journal article" date="2020" name="mSystems">
        <title>Genome- and Community-Level Interaction Insights into Carbon Utilization and Element Cycling Functions of Hydrothermarchaeota in Hydrothermal Sediment.</title>
        <authorList>
            <person name="Zhou Z."/>
            <person name="Liu Y."/>
            <person name="Xu W."/>
            <person name="Pan J."/>
            <person name="Luo Z.H."/>
            <person name="Li M."/>
        </authorList>
    </citation>
    <scope>NUCLEOTIDE SEQUENCE [LARGE SCALE GENOMIC DNA]</scope>
    <source>
        <strain evidence="2">SpSt-339</strain>
    </source>
</reference>
<sequence>MQALGVLEVYETGELTVVGFGGREILDFISVAECRDELQELIREQQCRTLAIDLTGVKIVPSGLLGLMASVHHSGVEVHLYNACDAVREVIEITNLDRVLHLHDIDV</sequence>